<organism evidence="1 2">
    <name type="scientific">Scortum barcoo</name>
    <name type="common">barcoo grunter</name>
    <dbReference type="NCBI Taxonomy" id="214431"/>
    <lineage>
        <taxon>Eukaryota</taxon>
        <taxon>Metazoa</taxon>
        <taxon>Chordata</taxon>
        <taxon>Craniata</taxon>
        <taxon>Vertebrata</taxon>
        <taxon>Euteleostomi</taxon>
        <taxon>Actinopterygii</taxon>
        <taxon>Neopterygii</taxon>
        <taxon>Teleostei</taxon>
        <taxon>Neoteleostei</taxon>
        <taxon>Acanthomorphata</taxon>
        <taxon>Eupercaria</taxon>
        <taxon>Centrarchiformes</taxon>
        <taxon>Terapontoidei</taxon>
        <taxon>Terapontidae</taxon>
        <taxon>Scortum</taxon>
    </lineage>
</organism>
<name>A0ACB8VZ14_9TELE</name>
<accession>A0ACB8VZ14</accession>
<comment type="caution">
    <text evidence="1">The sequence shown here is derived from an EMBL/GenBank/DDBJ whole genome shotgun (WGS) entry which is preliminary data.</text>
</comment>
<dbReference type="Proteomes" id="UP000831701">
    <property type="component" value="Chromosome 16"/>
</dbReference>
<protein>
    <submittedName>
        <fullName evidence="1">Uncharacterized protein</fullName>
    </submittedName>
</protein>
<gene>
    <name evidence="1" type="ORF">L3Q82_012968</name>
</gene>
<evidence type="ECO:0000313" key="2">
    <source>
        <dbReference type="Proteomes" id="UP000831701"/>
    </source>
</evidence>
<dbReference type="EMBL" id="CM041546">
    <property type="protein sequence ID" value="KAI3360736.1"/>
    <property type="molecule type" value="Genomic_DNA"/>
</dbReference>
<evidence type="ECO:0000313" key="1">
    <source>
        <dbReference type="EMBL" id="KAI3360736.1"/>
    </source>
</evidence>
<sequence length="2498" mass="280225">MEEKKGPYVKMTFLHHKLDHVTTTRSVLTCSPPCYSPSLVYNPAKMLPASQYKSCLHEEQGRDRDCAALGLPTTLPLRGEAAVRASPHCGNCLMVESNTLLLLQVGGGCPSRCLCRPEAKEVICSGKHLNSVPEGFSSDARRLDLSHNKIKTVGRRQFSGLLQLQELDLSDNLISMIEVEAFQGLQNLRTLRIKNNRLKIIPVGVFSGLSSLRFLDLSQNEILVFLDYTFKEMVSLQTLEADENDLVFISQRAFFGLQNLQELNIDRSNLTSVPTEALSQLQSLTRLRMLRLTISTLPNNAFRRLHRLRSLLIANWPALDTVASNSLIGLNLTSLVISNCNLSAIPYSALRHLVYLRFLDLSYNPITVIQGNLLGDLLRLQELHLAGGSLLRIEPGAFRGLAYFRMLNVTSNQLTTLEESVFHSVGNLQVLRLDGNPLACDCRLLWVVRRRLRLNFDGHQPTCASPDAVRQREFRDFSEKELPRLFTCRPARIMDRRPQEARVEEGTTVLFSCKADGDPSPSITWISSHKNVVSPTGRIRVLPNGTLEVRFAQVQDSGTYQCLAGNAAGNDSLTVGLYVKGLPRNRTIPFFTEEGWTEPSNPQAANSSAQMAKPYPFDAKTLIIATTMGFLSFLSSVAICFVFMFFWSQSKEPSRFHFNKPENYISMYHQEGSDTLYVGGQAMIYVLTFTNRGVRDVLIPAASDQTAIDTCKAKAAPLEVEAHPHSQHLHHVCKALSPFISVLSLISSLPPIIIIIIYTCTAMRPPPGGTRLEHLPREASRGHPKQMPKPPQLTPLDAKESSGSTPSSSRVTELLTLSLRERPATLLEETHFGRLYPRSCPFGHYPKDPQSTCGLVGQTPINPQAPCRGYRAGPVFHDRDENSIVPPESRGSTIGQWNSSSQYPGVDLPGEAEKCDPSVVGTHSPVPIFKKRDHHPSLPLQRHCPQPPCNVAEACQPRQPHNIQRLEVIRADLIHPRRLATEELANYLSDFGLGDGRVHLRVPSLCFLTGRQLECDNFITVIQKVNDTILVCGTNAGSPRCWILVNDTVLTDVKGNGQIASASDISPAYPSQRSISLPAASQISSFRAATVVSFCNQQRFSQSSVSPLRLLLNVIAVFFVYPLFTLFFSPSSFLAVSDGSLYSAMSSVAGHAGSIRRTFGSQKLLKTENVWLLNPQFAGAAIIPSSQKFKEEIYFFFSEFNKTARVDEEPYRARIGRVCTVDEGGIKALLADSWTTFMKARVMCGAGNTQQQYNNMKQAVVLTAQDKRAGVMYGLFSNAWGRTVICAYSIEDIDQAFSTSKLKLKATAVHSLALFALGCPAGLNQLHHFFPQCVHKNSTAGGHNDIKNLGVIRYHPEIEDVIRPVGVAPLDLLTEDQITHTVADIVLAVNDEHYSVLYLGTEQGKVLKVLHTSEGVFVISQYSLFRNEGPVLNMAIDSQKGHLYVGTAMEIQRLPLADCGRYGDTCRECILSRDPYCGWDRARRKCIAIPPGYNVTTGTLIQNLDRSNSSVCGEAAALKQRRTSPREVFVQSNTTIFLPCPVRSFHATYRWEKDNCVKNYPCLFSGDFCVLGPVVDTPLKEGVFRCMATEDGFKVEVISFRLVNNGRLLAASLASTLGSVMMFWKWIHFSALLLGALTSPTPSSLPTTRTAEGPCHIYNSGLSADCLGRQLDSVPWRQFPSTLEDIDLSYNKIQAVHPDDFLRLPQLKSLQLQYNNISHIDNDAFKNNKLLEYLNIFNNSLQEIPAAALSPLLNLKQLLMSNNLYKHATLADSFSKLGKLQVLSMGGPLVMGLKKGDFQPLKNIRLQGFAIKCSSNLSYYEPGSLEVIQTRQMGFDMAIDQRPNALLHMLCDLANKTFSVVQFRNLFEFTYYMGEEDIFQGLKYIKANQLIFHRGKFNENLLRMALMNLQVTPIKKLRLQYIDFARSPTFVDSGAGSSITDLELDNLDLWHISNPDVLRFDWRFTWFNKIKELSIMNVYFNSVPCDSWVEMEGVQLLDVSNNQLQNEFIFNQLCDYKGAMPNLHTFNLSNNDLTSLKDLSLLTKEFGQLQVLDFSNNKLGSAENSQDCIWQKNITRLIAHHNQFVSEALHCLPTTVHYLDLSYCSLDQLDMTYFERATSLKELLLSGNKIKFIPSKWESPSLQSLTLDGNSFGLISKESFQDMPQLSLLTAGNNPYHCTCELHAFVQDTMSKGKVNLTDWPWNYRCYHPEAFLNTFISKYFPGHVACDIRLVIIISVATTAAVILILVLICYIFDLPWYTKATYQIITAKYRAHKEKAAGESGTFTYHAFISYSHSDADWVRDQLLPCLENNTNPYRLCIHERDFTPGRWIIDNIIDNIENSRKIIFVLSRHFVNSEWCNYELYFAQQRAMGKTFSDVILVVKEPIDPSSLPSKYCKLKKMLNTKTYLEWPQQVNQQAFFWAQLRSVLGKATTSREGRQSIKSRTSSLGNISVIRLPMEDKWPEVPTLDEDKEEEPKAEIKMNNDKVSNERLMPVAAF</sequence>
<proteinExistence type="predicted"/>
<keyword evidence="2" id="KW-1185">Reference proteome</keyword>
<reference evidence="1" key="1">
    <citation type="submission" date="2022-04" db="EMBL/GenBank/DDBJ databases">
        <title>Jade perch genome.</title>
        <authorList>
            <person name="Chao B."/>
        </authorList>
    </citation>
    <scope>NUCLEOTIDE SEQUENCE</scope>
    <source>
        <strain evidence="1">CB-2022</strain>
    </source>
</reference>